<dbReference type="InterPro" id="IPR001604">
    <property type="entry name" value="Endo_G_ENPP1-like_dom"/>
</dbReference>
<dbReference type="GO" id="GO:0016787">
    <property type="term" value="F:hydrolase activity"/>
    <property type="evidence" value="ECO:0007669"/>
    <property type="project" value="InterPro"/>
</dbReference>
<dbReference type="Proteomes" id="UP000265180">
    <property type="component" value="Chromosome 18"/>
</dbReference>
<accession>A0A3P9MN51</accession>
<dbReference type="Pfam" id="PF01223">
    <property type="entry name" value="Endonuclease_NS"/>
    <property type="match status" value="1"/>
</dbReference>
<evidence type="ECO:0000259" key="3">
    <source>
        <dbReference type="SMART" id="SM00477"/>
    </source>
</evidence>
<evidence type="ECO:0000256" key="1">
    <source>
        <dbReference type="SAM" id="MobiDB-lite"/>
    </source>
</evidence>
<dbReference type="SUPFAM" id="SSF54060">
    <property type="entry name" value="His-Me finger endonucleases"/>
    <property type="match status" value="1"/>
</dbReference>
<reference evidence="5 6" key="2">
    <citation type="submission" date="2017-04" db="EMBL/GenBank/DDBJ databases">
        <title>CpG methylation of centromeres and impact of large insertions on vertebrate speciation.</title>
        <authorList>
            <person name="Ichikawa K."/>
            <person name="Yoshimura J."/>
            <person name="Morishita S."/>
        </authorList>
    </citation>
    <scope>NUCLEOTIDE SEQUENCE</scope>
    <source>
        <strain evidence="5 6">HNI</strain>
    </source>
</reference>
<evidence type="ECO:0000313" key="5">
    <source>
        <dbReference type="Ensembl" id="ENSORLP00020034286.1"/>
    </source>
</evidence>
<dbReference type="Gene3D" id="3.40.570.10">
    <property type="entry name" value="Extracellular Endonuclease, subunit A"/>
    <property type="match status" value="1"/>
</dbReference>
<feature type="region of interest" description="Disordered" evidence="1">
    <location>
        <begin position="104"/>
        <end position="157"/>
    </location>
</feature>
<evidence type="ECO:0000259" key="4">
    <source>
        <dbReference type="SMART" id="SM00892"/>
    </source>
</evidence>
<dbReference type="GO" id="GO:0003676">
    <property type="term" value="F:nucleic acid binding"/>
    <property type="evidence" value="ECO:0007669"/>
    <property type="project" value="InterPro"/>
</dbReference>
<feature type="compositionally biased region" description="Basic and acidic residues" evidence="1">
    <location>
        <begin position="139"/>
        <end position="149"/>
    </location>
</feature>
<proteinExistence type="predicted"/>
<reference key="1">
    <citation type="journal article" date="2007" name="Nature">
        <title>The medaka draft genome and insights into vertebrate genome evolution.</title>
        <authorList>
            <person name="Kasahara M."/>
            <person name="Naruse K."/>
            <person name="Sasaki S."/>
            <person name="Nakatani Y."/>
            <person name="Qu W."/>
            <person name="Ahsan B."/>
            <person name="Yamada T."/>
            <person name="Nagayasu Y."/>
            <person name="Doi K."/>
            <person name="Kasai Y."/>
            <person name="Jindo T."/>
            <person name="Kobayashi D."/>
            <person name="Shimada A."/>
            <person name="Toyoda A."/>
            <person name="Kuroki Y."/>
            <person name="Fujiyama A."/>
            <person name="Sasaki T."/>
            <person name="Shimizu A."/>
            <person name="Asakawa S."/>
            <person name="Shimizu N."/>
            <person name="Hashimoto S."/>
            <person name="Yang J."/>
            <person name="Lee Y."/>
            <person name="Matsushima K."/>
            <person name="Sugano S."/>
            <person name="Sakaizumi M."/>
            <person name="Narita T."/>
            <person name="Ohishi K."/>
            <person name="Haga S."/>
            <person name="Ohta F."/>
            <person name="Nomoto H."/>
            <person name="Nogata K."/>
            <person name="Morishita T."/>
            <person name="Endo T."/>
            <person name="Shin-I T."/>
            <person name="Takeda H."/>
            <person name="Morishita S."/>
            <person name="Kohara Y."/>
        </authorList>
    </citation>
    <scope>NUCLEOTIDE SEQUENCE [LARGE SCALE GENOMIC DNA]</scope>
    <source>
        <strain>Hd-rR</strain>
    </source>
</reference>
<dbReference type="SMART" id="SM00892">
    <property type="entry name" value="Endonuclease_NS"/>
    <property type="match status" value="1"/>
</dbReference>
<keyword evidence="2" id="KW-0732">Signal</keyword>
<feature type="chain" id="PRO_5017976165" evidence="2">
    <location>
        <begin position="33"/>
        <end position="386"/>
    </location>
</feature>
<protein>
    <submittedName>
        <fullName evidence="5">Uncharacterized protein</fullName>
    </submittedName>
</protein>
<feature type="domain" description="ENPP1-3/EXOG-like endonuclease/phosphodiesterase" evidence="3">
    <location>
        <begin position="78"/>
        <end position="305"/>
    </location>
</feature>
<dbReference type="InterPro" id="IPR039015">
    <property type="entry name" value="ENDOD1"/>
</dbReference>
<dbReference type="PANTHER" id="PTHR21472">
    <property type="entry name" value="ENDONUCLEASE DOMAIN-CONTAINING 1 PROTEIN ENDOD1"/>
    <property type="match status" value="1"/>
</dbReference>
<dbReference type="PANTHER" id="PTHR21472:SF15">
    <property type="entry name" value="ENDONUCLEASE DOMAIN-CONTAINING 1 PROTEIN-RELATED"/>
    <property type="match status" value="1"/>
</dbReference>
<evidence type="ECO:0000313" key="6">
    <source>
        <dbReference type="Proteomes" id="UP000265180"/>
    </source>
</evidence>
<evidence type="ECO:0000256" key="2">
    <source>
        <dbReference type="SAM" id="SignalP"/>
    </source>
</evidence>
<dbReference type="SMART" id="SM00477">
    <property type="entry name" value="NUC"/>
    <property type="match status" value="1"/>
</dbReference>
<reference evidence="5" key="4">
    <citation type="submission" date="2025-09" db="UniProtKB">
        <authorList>
            <consortium name="Ensembl"/>
        </authorList>
    </citation>
    <scope>IDENTIFICATION</scope>
    <source>
        <strain evidence="5">HNI</strain>
    </source>
</reference>
<dbReference type="Ensembl" id="ENSORLT00020028878.1">
    <property type="protein sequence ID" value="ENSORLP00020034286.1"/>
    <property type="gene ID" value="ENSORLG00020020695.1"/>
</dbReference>
<reference evidence="5" key="3">
    <citation type="submission" date="2025-08" db="UniProtKB">
        <authorList>
            <consortium name="Ensembl"/>
        </authorList>
    </citation>
    <scope>IDENTIFICATION</scope>
    <source>
        <strain evidence="5">HNI</strain>
    </source>
</reference>
<feature type="signal peptide" evidence="2">
    <location>
        <begin position="1"/>
        <end position="32"/>
    </location>
</feature>
<dbReference type="AlphaFoldDB" id="A0A3P9MN51"/>
<dbReference type="GO" id="GO:0046872">
    <property type="term" value="F:metal ion binding"/>
    <property type="evidence" value="ECO:0007669"/>
    <property type="project" value="InterPro"/>
</dbReference>
<dbReference type="InterPro" id="IPR044925">
    <property type="entry name" value="His-Me_finger_sf"/>
</dbReference>
<dbReference type="InterPro" id="IPR020821">
    <property type="entry name" value="ENPP1-3/EXOG-like_nuc-like"/>
</dbReference>
<organism evidence="5 6">
    <name type="scientific">Oryzias latipes</name>
    <name type="common">Japanese rice fish</name>
    <name type="synonym">Japanese killifish</name>
    <dbReference type="NCBI Taxonomy" id="8090"/>
    <lineage>
        <taxon>Eukaryota</taxon>
        <taxon>Metazoa</taxon>
        <taxon>Chordata</taxon>
        <taxon>Craniata</taxon>
        <taxon>Vertebrata</taxon>
        <taxon>Euteleostomi</taxon>
        <taxon>Actinopterygii</taxon>
        <taxon>Neopterygii</taxon>
        <taxon>Teleostei</taxon>
        <taxon>Neoteleostei</taxon>
        <taxon>Acanthomorphata</taxon>
        <taxon>Ovalentaria</taxon>
        <taxon>Atherinomorphae</taxon>
        <taxon>Beloniformes</taxon>
        <taxon>Adrianichthyidae</taxon>
        <taxon>Oryziinae</taxon>
        <taxon>Oryzias</taxon>
    </lineage>
</organism>
<dbReference type="InterPro" id="IPR044929">
    <property type="entry name" value="DNA/RNA_non-sp_Endonuclease_sf"/>
</dbReference>
<name>A0A3P9MN51_ORYLA</name>
<sequence>MMFLPLGCFLPRTAFLLLLLLFVFSSFRPTQTEVVRSISDCADFLLNQSPPQIPNILEDGKILDQNRYKPICQTYRNTRTFLTLYDTIGKIPVFSAIKFVQDKNPGKRPKNPKWMIEPQLEDESAGENMKRDKNTKRNKNMEIDKEEVPYKSQASNLDYESSTPYNRGHLYPSSYASNKTIKTSTFTLTNIVPQVKSFNGVSWGKMETCVKCFMEKFCKNSNGVTEGYVVTGAQPGTEKLKNRVNIPSRMWSAFCCYSDDQKAWLASAHWGENVADKSQDEYLQTKSLNDLYKDLKDLYKDLKVPTFNIFPGTKCPPDMDVSKLYPELNKSCKCPPPGLASSRKTKKWPTCATRLHPGHPLCAIYPRCPTLHRTHPCCPGLSTKRC</sequence>
<feature type="domain" description="DNA/RNA non-specific endonuclease/pyrophosphatase/phosphodiesterase" evidence="4">
    <location>
        <begin position="77"/>
        <end position="328"/>
    </location>
</feature>